<evidence type="ECO:0000313" key="1">
    <source>
        <dbReference type="EMBL" id="KAF9479436.1"/>
    </source>
</evidence>
<proteinExistence type="predicted"/>
<comment type="caution">
    <text evidence="1">The sequence shown here is derived from an EMBL/GenBank/DDBJ whole genome shotgun (WGS) entry which is preliminary data.</text>
</comment>
<dbReference type="Proteomes" id="UP000807469">
    <property type="component" value="Unassembled WGS sequence"/>
</dbReference>
<name>A0A9P6CTJ0_9AGAR</name>
<keyword evidence="2" id="KW-1185">Reference proteome</keyword>
<gene>
    <name evidence="1" type="ORF">BDN70DRAFT_693538</name>
</gene>
<evidence type="ECO:0000313" key="2">
    <source>
        <dbReference type="Proteomes" id="UP000807469"/>
    </source>
</evidence>
<accession>A0A9P6CTJ0</accession>
<organism evidence="1 2">
    <name type="scientific">Pholiota conissans</name>
    <dbReference type="NCBI Taxonomy" id="109636"/>
    <lineage>
        <taxon>Eukaryota</taxon>
        <taxon>Fungi</taxon>
        <taxon>Dikarya</taxon>
        <taxon>Basidiomycota</taxon>
        <taxon>Agaricomycotina</taxon>
        <taxon>Agaricomycetes</taxon>
        <taxon>Agaricomycetidae</taxon>
        <taxon>Agaricales</taxon>
        <taxon>Agaricineae</taxon>
        <taxon>Strophariaceae</taxon>
        <taxon>Pholiota</taxon>
    </lineage>
</organism>
<dbReference type="AlphaFoldDB" id="A0A9P6CTJ0"/>
<reference evidence="1" key="1">
    <citation type="submission" date="2020-11" db="EMBL/GenBank/DDBJ databases">
        <authorList>
            <consortium name="DOE Joint Genome Institute"/>
            <person name="Ahrendt S."/>
            <person name="Riley R."/>
            <person name="Andreopoulos W."/>
            <person name="Labutti K."/>
            <person name="Pangilinan J."/>
            <person name="Ruiz-Duenas F.J."/>
            <person name="Barrasa J.M."/>
            <person name="Sanchez-Garcia M."/>
            <person name="Camarero S."/>
            <person name="Miyauchi S."/>
            <person name="Serrano A."/>
            <person name="Linde D."/>
            <person name="Babiker R."/>
            <person name="Drula E."/>
            <person name="Ayuso-Fernandez I."/>
            <person name="Pacheco R."/>
            <person name="Padilla G."/>
            <person name="Ferreira P."/>
            <person name="Barriuso J."/>
            <person name="Kellner H."/>
            <person name="Castanera R."/>
            <person name="Alfaro M."/>
            <person name="Ramirez L."/>
            <person name="Pisabarro A.G."/>
            <person name="Kuo A."/>
            <person name="Tritt A."/>
            <person name="Lipzen A."/>
            <person name="He G."/>
            <person name="Yan M."/>
            <person name="Ng V."/>
            <person name="Cullen D."/>
            <person name="Martin F."/>
            <person name="Rosso M.-N."/>
            <person name="Henrissat B."/>
            <person name="Hibbett D."/>
            <person name="Martinez A.T."/>
            <person name="Grigoriev I.V."/>
        </authorList>
    </citation>
    <scope>NUCLEOTIDE SEQUENCE</scope>
    <source>
        <strain evidence="1">CIRM-BRFM 674</strain>
    </source>
</reference>
<dbReference type="EMBL" id="MU155213">
    <property type="protein sequence ID" value="KAF9479436.1"/>
    <property type="molecule type" value="Genomic_DNA"/>
</dbReference>
<protein>
    <submittedName>
        <fullName evidence="1">Uncharacterized protein</fullName>
    </submittedName>
</protein>
<dbReference type="PROSITE" id="PS51257">
    <property type="entry name" value="PROKAR_LIPOPROTEIN"/>
    <property type="match status" value="1"/>
</dbReference>
<sequence length="110" mass="12849">MLTKSNTQILSILSCHASPCSFLYLRKMNESRCYLPPTVIINMGDDCMTNHFLVRFFALRKDYAPCAEDGSGGLWFAGLHTWGYVPYELKVRKLFCSFMGRRSWRICFWM</sequence>